<evidence type="ECO:0000313" key="2">
    <source>
        <dbReference type="Proteomes" id="UP001058074"/>
    </source>
</evidence>
<gene>
    <name evidence="1" type="ORF">rsdtw13_24190</name>
</gene>
<keyword evidence="2" id="KW-1185">Reference proteome</keyword>
<reference evidence="1" key="1">
    <citation type="journal article" date="2025" name="Int. J. Syst. Evol. Microbiol.">
        <title>Inconstantimicrobium mannanitabidum sp. nov., a novel member of the family Clostridiaceae isolated from anoxic soil under the treatment of reductive soil disinfestation.</title>
        <authorList>
            <person name="Ueki A."/>
            <person name="Tonouchi A."/>
            <person name="Honma S."/>
            <person name="Kaku N."/>
            <person name="Ueki K."/>
        </authorList>
    </citation>
    <scope>NUCLEOTIDE SEQUENCE</scope>
    <source>
        <strain evidence="1">TW13</strain>
    </source>
</reference>
<organism evidence="1 2">
    <name type="scientific">Inconstantimicrobium mannanitabidum</name>
    <dbReference type="NCBI Taxonomy" id="1604901"/>
    <lineage>
        <taxon>Bacteria</taxon>
        <taxon>Bacillati</taxon>
        <taxon>Bacillota</taxon>
        <taxon>Clostridia</taxon>
        <taxon>Eubacteriales</taxon>
        <taxon>Clostridiaceae</taxon>
        <taxon>Inconstantimicrobium</taxon>
    </lineage>
</organism>
<sequence>MEVILIIVIILIFFKLQNKLYLKHAFKDVEFLMEFQDEAIFEGEETKLKRTFINRKFMPLWWLRTQYVLSANLEFDETQDDNNISKLDHRSEELSLFGHEKLEREIAIKGKKRGFYTINNAELITTDLFVTNKFVKRFDVANELYVFPKLLSNLIIDVKFEKLLGEVITRKHLVYDPYEKKGIRDYSTYDSIKDVNWSATARTGELKVNVYDYTSSQEVIIFLSSQKDNSWVSDDVIEEGIRIAATLYNEFTTQGIKVGLITDSVDRETNINISQEAGCEGDHGILFNRNLARISITENNENNIGSYINEEVLKGENQPLWIVISNNRGKDIVASIENAKANKFDVQWIIPKEYDVDALVENLDEVILWDVNL</sequence>
<name>A0ACB5RDI0_9CLOT</name>
<proteinExistence type="predicted"/>
<accession>A0ACB5RDI0</accession>
<comment type="caution">
    <text evidence="1">The sequence shown here is derived from an EMBL/GenBank/DDBJ whole genome shotgun (WGS) entry which is preliminary data.</text>
</comment>
<dbReference type="EMBL" id="BROD01000001">
    <property type="protein sequence ID" value="GKX67161.1"/>
    <property type="molecule type" value="Genomic_DNA"/>
</dbReference>
<protein>
    <submittedName>
        <fullName evidence="1">Uncharacterized protein</fullName>
    </submittedName>
</protein>
<dbReference type="Proteomes" id="UP001058074">
    <property type="component" value="Unassembled WGS sequence"/>
</dbReference>
<evidence type="ECO:0000313" key="1">
    <source>
        <dbReference type="EMBL" id="GKX67161.1"/>
    </source>
</evidence>